<feature type="compositionally biased region" description="Polar residues" evidence="1">
    <location>
        <begin position="614"/>
        <end position="650"/>
    </location>
</feature>
<gene>
    <name evidence="4" type="ORF">CEUSTIGMA_g3695.t1</name>
</gene>
<dbReference type="AlphaFoldDB" id="A0A250WZJ4"/>
<keyword evidence="5" id="KW-1185">Reference proteome</keyword>
<dbReference type="GO" id="GO:0005634">
    <property type="term" value="C:nucleus"/>
    <property type="evidence" value="ECO:0007669"/>
    <property type="project" value="TreeGrafter"/>
</dbReference>
<feature type="compositionally biased region" description="Basic residues" evidence="1">
    <location>
        <begin position="9"/>
        <end position="20"/>
    </location>
</feature>
<dbReference type="STRING" id="1157962.A0A250WZJ4"/>
<dbReference type="OrthoDB" id="2143914at2759"/>
<dbReference type="InterPro" id="IPR009057">
    <property type="entry name" value="Homeodomain-like_sf"/>
</dbReference>
<feature type="domain" description="HTH myb-type" evidence="3">
    <location>
        <begin position="23"/>
        <end position="78"/>
    </location>
</feature>
<dbReference type="PROSITE" id="PS50090">
    <property type="entry name" value="MYB_LIKE"/>
    <property type="match status" value="2"/>
</dbReference>
<dbReference type="GO" id="GO:0000981">
    <property type="term" value="F:DNA-binding transcription factor activity, RNA polymerase II-specific"/>
    <property type="evidence" value="ECO:0007669"/>
    <property type="project" value="TreeGrafter"/>
</dbReference>
<feature type="region of interest" description="Disordered" evidence="1">
    <location>
        <begin position="179"/>
        <end position="209"/>
    </location>
</feature>
<dbReference type="EMBL" id="BEGY01000016">
    <property type="protein sequence ID" value="GAX76251.1"/>
    <property type="molecule type" value="Genomic_DNA"/>
</dbReference>
<proteinExistence type="predicted"/>
<feature type="domain" description="Myb-like" evidence="2">
    <location>
        <begin position="23"/>
        <end position="78"/>
    </location>
</feature>
<dbReference type="PANTHER" id="PTHR45614:SF232">
    <property type="entry name" value="TRANSCRIPTION FACTOR MYB3R-2"/>
    <property type="match status" value="1"/>
</dbReference>
<dbReference type="Pfam" id="PF13921">
    <property type="entry name" value="Myb_DNA-bind_6"/>
    <property type="match status" value="1"/>
</dbReference>
<protein>
    <submittedName>
        <fullName evidence="4">Uncharacterized protein</fullName>
    </submittedName>
</protein>
<dbReference type="SMART" id="SM00717">
    <property type="entry name" value="SANT"/>
    <property type="match status" value="2"/>
</dbReference>
<evidence type="ECO:0000256" key="1">
    <source>
        <dbReference type="SAM" id="MobiDB-lite"/>
    </source>
</evidence>
<evidence type="ECO:0000259" key="2">
    <source>
        <dbReference type="PROSITE" id="PS50090"/>
    </source>
</evidence>
<dbReference type="InterPro" id="IPR001005">
    <property type="entry name" value="SANT/Myb"/>
</dbReference>
<evidence type="ECO:0000313" key="4">
    <source>
        <dbReference type="EMBL" id="GAX76251.1"/>
    </source>
</evidence>
<dbReference type="Gene3D" id="1.10.10.60">
    <property type="entry name" value="Homeodomain-like"/>
    <property type="match status" value="2"/>
</dbReference>
<reference evidence="4 5" key="1">
    <citation type="submission" date="2017-08" db="EMBL/GenBank/DDBJ databases">
        <title>Acidophilic green algal genome provides insights into adaptation to an acidic environment.</title>
        <authorList>
            <person name="Hirooka S."/>
            <person name="Hirose Y."/>
            <person name="Kanesaki Y."/>
            <person name="Higuchi S."/>
            <person name="Fujiwara T."/>
            <person name="Onuma R."/>
            <person name="Era A."/>
            <person name="Ohbayashi R."/>
            <person name="Uzuka A."/>
            <person name="Nozaki H."/>
            <person name="Yoshikawa H."/>
            <person name="Miyagishima S.Y."/>
        </authorList>
    </citation>
    <scope>NUCLEOTIDE SEQUENCE [LARGE SCALE GENOMIC DNA]</scope>
    <source>
        <strain evidence="4 5">NIES-2499</strain>
    </source>
</reference>
<feature type="domain" description="HTH myb-type" evidence="3">
    <location>
        <begin position="79"/>
        <end position="133"/>
    </location>
</feature>
<feature type="region of interest" description="Disordered" evidence="1">
    <location>
        <begin position="345"/>
        <end position="385"/>
    </location>
</feature>
<accession>A0A250WZJ4</accession>
<feature type="region of interest" description="Disordered" evidence="1">
    <location>
        <begin position="613"/>
        <end position="650"/>
    </location>
</feature>
<organism evidence="4 5">
    <name type="scientific">Chlamydomonas eustigma</name>
    <dbReference type="NCBI Taxonomy" id="1157962"/>
    <lineage>
        <taxon>Eukaryota</taxon>
        <taxon>Viridiplantae</taxon>
        <taxon>Chlorophyta</taxon>
        <taxon>core chlorophytes</taxon>
        <taxon>Chlorophyceae</taxon>
        <taxon>CS clade</taxon>
        <taxon>Chlamydomonadales</taxon>
        <taxon>Chlamydomonadaceae</taxon>
        <taxon>Chlamydomonas</taxon>
    </lineage>
</organism>
<dbReference type="GO" id="GO:0000978">
    <property type="term" value="F:RNA polymerase II cis-regulatory region sequence-specific DNA binding"/>
    <property type="evidence" value="ECO:0007669"/>
    <property type="project" value="TreeGrafter"/>
</dbReference>
<evidence type="ECO:0000313" key="5">
    <source>
        <dbReference type="Proteomes" id="UP000232323"/>
    </source>
</evidence>
<dbReference type="InterPro" id="IPR017930">
    <property type="entry name" value="Myb_dom"/>
</dbReference>
<dbReference type="PROSITE" id="PS51294">
    <property type="entry name" value="HTH_MYB"/>
    <property type="match status" value="2"/>
</dbReference>
<dbReference type="PANTHER" id="PTHR45614">
    <property type="entry name" value="MYB PROTEIN-RELATED"/>
    <property type="match status" value="1"/>
</dbReference>
<sequence length="1206" mass="128906">MKMDSPKRNAPKSRKRHPTAKFRGVWTKEEDAALVRLVEVMGQGNWSPIARALNAEMGKTEENGRIGKQCRERWNHHLMPDIKKDPWSIEEEALMAASHKNLGNRWSDIAKAIQGRSENAVKNHWNATLRRRDPEGVIPTPLKAYMNELGLIPPTSGVAAPRAPVIKRRKSSGVAMSLSTCSTMSESEDGHNSGTEIGDQKNPLHGCTLGRTATASASFSNNLEKTGWASRSCPSNLGYHTRSIARPLGSGQKSCFHEIEAALPPSDRLTERFGFAPLPEAQEEESKPCTGDLRYMKASDLTHDSGKPGSSGYCHSWQPESGGDIPFMSRIGEGMYTCLGAAPPGKQGRPGAPGAVKSLSLADLGGGASSSGWHQHERQHGGTLSTYQCQQQQQQQQQDRAALNVNQELHTSAAAVADELSRGRSVSPFLQMWASGQSAGDIKDEDIGALLSDELFGQSDLDAQLSQKAAEWMLDSAVEIVPDSGHSAAPGVPGGAEYLGGSLSVALEGSHDLHDKSRICGGDVRDKLLGMGGVASSVSDHYETNNLIRVGVASALPPKPFPSPGSQTQRYAALSTPPAAASHFQHELVQDHGNAIPRESSLAMQAALPIPWRGQSSSAKPSRIQATAQHSGQQTPSWIQAGASGSQTGASTYDMDEMRRVTSTASMSTGSTINPFTQRSVSCSAPLMAATPQTICHEEACRISQHQIPSPLEMRGLGPGGEHPLESASVKVRRVSSTTSMAVSNQAAATAPESLTALQASFAATASLRARGVIERQKSACTSGVMLGTQAGSEQACNLFPKSAEDGVCVQHEERHNDIRGNVSQAARTLPELQMMQPNRPVMMGRYKLARASSSLALSDQDIVRRDSTLPKLSNNLSMLPIQQQLTLESNLQLSSALDHISFTAGTNTCPQSQSSHSISIMNEGKRTNQMTSQMITTAALPAPHVASPPSVQKGSLQLLPGGRDIQIMPGGQDIWVHTVISGNHVLITTQPLPTLSSILLPHQQHRHQAAAAPGTSTENHKAREVAPLAQFSSSGSLRIYIQQLQAKLLRYGLGGMFQPSGAEGDFTMWAVQDLSRLLHFLCDWTCQTFHLECLHIAIRLGAPASQTALEPHASQQVQHSDDCTALASVTEAAPAEEKVAKVADMQPHRSHDGCLGNVNESTCAGNPQYEQLMSVILAVGGAGSPRRAAHAASFMNTELNSLLVT</sequence>
<dbReference type="Proteomes" id="UP000232323">
    <property type="component" value="Unassembled WGS sequence"/>
</dbReference>
<evidence type="ECO:0000259" key="3">
    <source>
        <dbReference type="PROSITE" id="PS51294"/>
    </source>
</evidence>
<name>A0A250WZJ4_9CHLO</name>
<feature type="region of interest" description="Disordered" evidence="1">
    <location>
        <begin position="1"/>
        <end position="21"/>
    </location>
</feature>
<feature type="domain" description="Myb-like" evidence="2">
    <location>
        <begin position="79"/>
        <end position="129"/>
    </location>
</feature>
<dbReference type="CDD" id="cd00167">
    <property type="entry name" value="SANT"/>
    <property type="match status" value="2"/>
</dbReference>
<comment type="caution">
    <text evidence="4">The sequence shown here is derived from an EMBL/GenBank/DDBJ whole genome shotgun (WGS) entry which is preliminary data.</text>
</comment>
<dbReference type="InterPro" id="IPR050560">
    <property type="entry name" value="MYB_TF"/>
</dbReference>
<dbReference type="SUPFAM" id="SSF46689">
    <property type="entry name" value="Homeodomain-like"/>
    <property type="match status" value="1"/>
</dbReference>